<dbReference type="InterPro" id="IPR012902">
    <property type="entry name" value="N_methyl_site"/>
</dbReference>
<keyword evidence="1" id="KW-0812">Transmembrane</keyword>
<evidence type="ECO:0000256" key="1">
    <source>
        <dbReference type="SAM" id="Phobius"/>
    </source>
</evidence>
<dbReference type="SUPFAM" id="SSF54523">
    <property type="entry name" value="Pili subunits"/>
    <property type="match status" value="1"/>
</dbReference>
<feature type="transmembrane region" description="Helical" evidence="1">
    <location>
        <begin position="12"/>
        <end position="33"/>
    </location>
</feature>
<dbReference type="NCBIfam" id="TIGR02532">
    <property type="entry name" value="IV_pilin_GFxxxE"/>
    <property type="match status" value="1"/>
</dbReference>
<dbReference type="InterPro" id="IPR045584">
    <property type="entry name" value="Pilin-like"/>
</dbReference>
<accession>A0AAE3VF23</accession>
<evidence type="ECO:0000259" key="2">
    <source>
        <dbReference type="Pfam" id="PF07596"/>
    </source>
</evidence>
<dbReference type="Gene3D" id="3.30.700.10">
    <property type="entry name" value="Glycoprotein, Type 4 Pilin"/>
    <property type="match status" value="1"/>
</dbReference>
<feature type="domain" description="DUF1559" evidence="2">
    <location>
        <begin position="35"/>
        <end position="65"/>
    </location>
</feature>
<keyword evidence="1" id="KW-1133">Transmembrane helix</keyword>
<protein>
    <submittedName>
        <fullName evidence="3">Prepilin-type processing-associated H-X9-DG protein/prepilin-type N-terminal cleavage/methylation domain-containing protein</fullName>
    </submittedName>
</protein>
<comment type="caution">
    <text evidence="3">The sequence shown here is derived from an EMBL/GenBank/DDBJ whole genome shotgun (WGS) entry which is preliminary data.</text>
</comment>
<keyword evidence="1" id="KW-0472">Membrane</keyword>
<dbReference type="Proteomes" id="UP001238163">
    <property type="component" value="Unassembled WGS sequence"/>
</dbReference>
<dbReference type="InterPro" id="IPR011453">
    <property type="entry name" value="DUF1559"/>
</dbReference>
<dbReference type="AlphaFoldDB" id="A0AAE3VF23"/>
<dbReference type="EMBL" id="JAUSVL010000001">
    <property type="protein sequence ID" value="MDQ0289054.1"/>
    <property type="molecule type" value="Genomic_DNA"/>
</dbReference>
<dbReference type="PANTHER" id="PTHR30093:SF2">
    <property type="entry name" value="TYPE II SECRETION SYSTEM PROTEIN H"/>
    <property type="match status" value="1"/>
</dbReference>
<evidence type="ECO:0000313" key="3">
    <source>
        <dbReference type="EMBL" id="MDQ0289054.1"/>
    </source>
</evidence>
<dbReference type="Pfam" id="PF07596">
    <property type="entry name" value="SBP_bac_10"/>
    <property type="match status" value="1"/>
</dbReference>
<gene>
    <name evidence="3" type="ORF">J3R75_001161</name>
</gene>
<name>A0AAE3VF23_9BACT</name>
<proteinExistence type="predicted"/>
<sequence length="239" mass="26728">MSSTRHIIRFTLIELLVVIAIIAILAAMLLPALSKAREKARAIACVSNLKQFGLCLTQYMDDYDGVTPHGMYAITATKYWYNYLGEYCGGYSAENKMFRCPSKGEYTRGYGCNGYVMPWNAAAGGTCYTMSRYRTPSYTSALMDAANLSSEGTGNINPETWIAIQTGPSSYQATMPGGTNYTVTDQWNNQLRRPVPRHNGNVNTLMLDGHVESLNWRQFFGPLPAGWPSQHNQNHWDTY</sequence>
<keyword evidence="4" id="KW-1185">Reference proteome</keyword>
<evidence type="ECO:0000313" key="4">
    <source>
        <dbReference type="Proteomes" id="UP001238163"/>
    </source>
</evidence>
<organism evidence="3 4">
    <name type="scientific">Oligosphaera ethanolica</name>
    <dbReference type="NCBI Taxonomy" id="760260"/>
    <lineage>
        <taxon>Bacteria</taxon>
        <taxon>Pseudomonadati</taxon>
        <taxon>Lentisphaerota</taxon>
        <taxon>Oligosphaeria</taxon>
        <taxon>Oligosphaerales</taxon>
        <taxon>Oligosphaeraceae</taxon>
        <taxon>Oligosphaera</taxon>
    </lineage>
</organism>
<dbReference type="RefSeq" id="WP_307260396.1">
    <property type="nucleotide sequence ID" value="NZ_JAUSVL010000001.1"/>
</dbReference>
<reference evidence="3" key="1">
    <citation type="submission" date="2023-07" db="EMBL/GenBank/DDBJ databases">
        <title>Genomic Encyclopedia of Type Strains, Phase IV (KMG-IV): sequencing the most valuable type-strain genomes for metagenomic binning, comparative biology and taxonomic classification.</title>
        <authorList>
            <person name="Goeker M."/>
        </authorList>
    </citation>
    <scope>NUCLEOTIDE SEQUENCE</scope>
    <source>
        <strain evidence="3">DSM 24202</strain>
    </source>
</reference>
<dbReference type="PANTHER" id="PTHR30093">
    <property type="entry name" value="GENERAL SECRETION PATHWAY PROTEIN G"/>
    <property type="match status" value="1"/>
</dbReference>